<evidence type="ECO:0000256" key="6">
    <source>
        <dbReference type="SAM" id="MobiDB-lite"/>
    </source>
</evidence>
<dbReference type="GO" id="GO:0015095">
    <property type="term" value="F:magnesium ion transmembrane transporter activity"/>
    <property type="evidence" value="ECO:0007669"/>
    <property type="project" value="InterPro"/>
</dbReference>
<keyword evidence="3 7" id="KW-0812">Transmembrane</keyword>
<dbReference type="Proteomes" id="UP000182444">
    <property type="component" value="Chromosome 1E"/>
</dbReference>
<dbReference type="InterPro" id="IPR045863">
    <property type="entry name" value="CorA_TM1_TM2"/>
</dbReference>
<evidence type="ECO:0000256" key="1">
    <source>
        <dbReference type="ARBA" id="ARBA00004141"/>
    </source>
</evidence>
<protein>
    <submittedName>
        <fullName evidence="8">Uncharacterized protein</fullName>
    </submittedName>
</protein>
<comment type="similarity">
    <text evidence="2">Belongs to the CorA metal ion transporter (MIT) (TC 1.A.35) family.</text>
</comment>
<dbReference type="OMA" id="VFKTVCY"/>
<evidence type="ECO:0000256" key="5">
    <source>
        <dbReference type="ARBA" id="ARBA00023136"/>
    </source>
</evidence>
<dbReference type="InterPro" id="IPR045861">
    <property type="entry name" value="CorA_cytoplasmic_dom"/>
</dbReference>
<comment type="subcellular location">
    <subcellularLocation>
        <location evidence="1">Membrane</location>
        <topology evidence="1">Multi-pass membrane protein</topology>
    </subcellularLocation>
</comment>
<dbReference type="OrthoDB" id="29879at2759"/>
<dbReference type="KEGG" id="yli:2912879"/>
<dbReference type="VEuPathDB" id="FungiDB:YALI1_E00824g"/>
<dbReference type="InterPro" id="IPR002523">
    <property type="entry name" value="MgTranspt_CorA/ZnTranspt_ZntB"/>
</dbReference>
<dbReference type="eggNOG" id="ENOG502QPTQ">
    <property type="taxonomic scope" value="Eukaryota"/>
</dbReference>
<name>A0A1H6PS61_YARLL</name>
<dbReference type="Proteomes" id="UP000256601">
    <property type="component" value="Unassembled WGS sequence"/>
</dbReference>
<dbReference type="RefSeq" id="XP_503372.1">
    <property type="nucleotide sequence ID" value="XM_503372.1"/>
</dbReference>
<dbReference type="Gene3D" id="3.30.460.20">
    <property type="entry name" value="CorA soluble domain-like"/>
    <property type="match status" value="1"/>
</dbReference>
<reference evidence="9 11" key="2">
    <citation type="submission" date="2018-07" db="EMBL/GenBank/DDBJ databases">
        <title>Draft Genome Assemblies for Five Robust Yarrowia lipolytica Strains Exhibiting High Lipid Production and Pentose Sugar Utilization and Sugar Alcohol Secretion from Undetoxified Lignocellulosic Biomass Hydrolysates.</title>
        <authorList>
            <consortium name="DOE Joint Genome Institute"/>
            <person name="Walker C."/>
            <person name="Ryu S."/>
            <person name="Na H."/>
            <person name="Zane M."/>
            <person name="LaButti K."/>
            <person name="Lipzen A."/>
            <person name="Haridas S."/>
            <person name="Barry K."/>
            <person name="Grigoriev I.V."/>
            <person name="Quarterman J."/>
            <person name="Slininger P."/>
            <person name="Dien B."/>
            <person name="Trinh C.T."/>
        </authorList>
    </citation>
    <scope>NUCLEOTIDE SEQUENCE [LARGE SCALE GENOMIC DNA]</scope>
    <source>
        <strain evidence="9 11">YB392</strain>
    </source>
</reference>
<gene>
    <name evidence="9" type="ORF">B0I71DRAFT_126326</name>
    <name evidence="8" type="ORF">YALI1_E00824g</name>
</gene>
<organism evidence="8 10">
    <name type="scientific">Yarrowia lipolytica</name>
    <name type="common">Candida lipolytica</name>
    <dbReference type="NCBI Taxonomy" id="4952"/>
    <lineage>
        <taxon>Eukaryota</taxon>
        <taxon>Fungi</taxon>
        <taxon>Dikarya</taxon>
        <taxon>Ascomycota</taxon>
        <taxon>Saccharomycotina</taxon>
        <taxon>Dipodascomycetes</taxon>
        <taxon>Dipodascales</taxon>
        <taxon>Dipodascales incertae sedis</taxon>
        <taxon>Yarrowia</taxon>
    </lineage>
</organism>
<dbReference type="PANTHER" id="PTHR21535:SF55">
    <property type="entry name" value="MAGNESIUM TRANSPORTER ALR1-RELATED"/>
    <property type="match status" value="1"/>
</dbReference>
<dbReference type="VEuPathDB" id="FungiDB:YALI0_E00462g"/>
<dbReference type="InterPro" id="IPR044089">
    <property type="entry name" value="Alr1-like"/>
</dbReference>
<dbReference type="GO" id="GO:0010961">
    <property type="term" value="P:intracellular magnesium ion homeostasis"/>
    <property type="evidence" value="ECO:0007669"/>
    <property type="project" value="TreeGrafter"/>
</dbReference>
<dbReference type="GO" id="GO:0005886">
    <property type="term" value="C:plasma membrane"/>
    <property type="evidence" value="ECO:0007669"/>
    <property type="project" value="TreeGrafter"/>
</dbReference>
<dbReference type="GeneID" id="2912879"/>
<feature type="region of interest" description="Disordered" evidence="6">
    <location>
        <begin position="1"/>
        <end position="30"/>
    </location>
</feature>
<feature type="transmembrane region" description="Helical" evidence="7">
    <location>
        <begin position="399"/>
        <end position="424"/>
    </location>
</feature>
<evidence type="ECO:0000313" key="10">
    <source>
        <dbReference type="Proteomes" id="UP000182444"/>
    </source>
</evidence>
<dbReference type="Pfam" id="PF01544">
    <property type="entry name" value="CorA"/>
    <property type="match status" value="1"/>
</dbReference>
<evidence type="ECO:0000256" key="2">
    <source>
        <dbReference type="ARBA" id="ARBA00009765"/>
    </source>
</evidence>
<evidence type="ECO:0000256" key="4">
    <source>
        <dbReference type="ARBA" id="ARBA00022989"/>
    </source>
</evidence>
<evidence type="ECO:0000313" key="8">
    <source>
        <dbReference type="EMBL" id="AOW04761.1"/>
    </source>
</evidence>
<dbReference type="CDD" id="cd12829">
    <property type="entry name" value="Alr1p-like"/>
    <property type="match status" value="1"/>
</dbReference>
<reference evidence="8 10" key="1">
    <citation type="journal article" date="2016" name="PLoS ONE">
        <title>Sequence Assembly of Yarrowia lipolytica Strain W29/CLIB89 Shows Transposable Element Diversity.</title>
        <authorList>
            <person name="Magnan C."/>
            <person name="Yu J."/>
            <person name="Chang I."/>
            <person name="Jahn E."/>
            <person name="Kanomata Y."/>
            <person name="Wu J."/>
            <person name="Zeller M."/>
            <person name="Oakes M."/>
            <person name="Baldi P."/>
            <person name="Sandmeyer S."/>
        </authorList>
    </citation>
    <scope>NUCLEOTIDE SEQUENCE [LARGE SCALE GENOMIC DNA]</scope>
    <source>
        <strain evidence="8">CLIB89</strain>
        <strain evidence="10">CLIB89(W29)</strain>
    </source>
</reference>
<dbReference type="AlphaFoldDB" id="A0A1H6PS61"/>
<dbReference type="PANTHER" id="PTHR21535">
    <property type="entry name" value="MAGNESIUM AND COBALT TRANSPORT PROTEIN/MITOCHONDRIAL IMPORT INNER MEMBRANE TRANSLOCASE SUBUNIT TIM8"/>
    <property type="match status" value="1"/>
</dbReference>
<evidence type="ECO:0000313" key="9">
    <source>
        <dbReference type="EMBL" id="RDW29025.1"/>
    </source>
</evidence>
<feature type="region of interest" description="Disordered" evidence="6">
    <location>
        <begin position="440"/>
        <end position="460"/>
    </location>
</feature>
<dbReference type="SUPFAM" id="SSF143865">
    <property type="entry name" value="CorA soluble domain-like"/>
    <property type="match status" value="1"/>
</dbReference>
<evidence type="ECO:0000256" key="3">
    <source>
        <dbReference type="ARBA" id="ARBA00022692"/>
    </source>
</evidence>
<feature type="transmembrane region" description="Helical" evidence="7">
    <location>
        <begin position="364"/>
        <end position="387"/>
    </location>
</feature>
<accession>A0A1H6PS61</accession>
<dbReference type="SUPFAM" id="SSF144083">
    <property type="entry name" value="Magnesium transport protein CorA, transmembrane region"/>
    <property type="match status" value="1"/>
</dbReference>
<dbReference type="Gene3D" id="1.20.58.340">
    <property type="entry name" value="Magnesium transport protein CorA, transmembrane region"/>
    <property type="match status" value="2"/>
</dbReference>
<keyword evidence="5 7" id="KW-0472">Membrane</keyword>
<evidence type="ECO:0000256" key="7">
    <source>
        <dbReference type="SAM" id="Phobius"/>
    </source>
</evidence>
<evidence type="ECO:0000313" key="11">
    <source>
        <dbReference type="Proteomes" id="UP000256601"/>
    </source>
</evidence>
<sequence length="460" mass="52281">MTEVYEYSPSGMRARRPSVDGASQHSDQDVCYPHDDNKEGFEIDFTALDDFNGEDDVPCGVANADMGSRVVRVAPQDHFAFFSTECEETIRANEFSEIFKDGCKAKELFDAHKGTWWLDCYDPTDAEMKLLAKAFGIHPLTVEDIQHREAREKVEMFRNYYFVAFHAYEQDVESDDFMEMVPFYLCVFPEGVISFHYSPVPHCATVRKRIRQLKDHVTVTPDWICYAVIDDITDSFAPVIREIEQEGEIVEQTVFDARDDGFNEMLRRIGKARAKTLSMMRLLSGKADVVGMFTKRVSEGLSDHVPKGHISLYLGDIQDHIVTMYQSLIAHEKILSRSHLNYLSQLQVQSIDATHRVTDTLGKITVIGTILIPMNFVTGLFAMNVRIPGESTDENPGNFGWFFGILGVLLCIIVTATLVAKWYLAHVEKKIRGNFRNSASDNSIRSMRSKRSKHTINTIV</sequence>
<proteinExistence type="inferred from homology"/>
<keyword evidence="4 7" id="KW-1133">Transmembrane helix</keyword>
<dbReference type="FunFam" id="1.20.58.340:FF:000008">
    <property type="entry name" value="CorA family metal ion transporter"/>
    <property type="match status" value="1"/>
</dbReference>
<dbReference type="FunFam" id="1.20.58.340:FF:000016">
    <property type="entry name" value="Magnesium transporter ALR1"/>
    <property type="match status" value="1"/>
</dbReference>
<dbReference type="EMBL" id="KZ858947">
    <property type="protein sequence ID" value="RDW29025.1"/>
    <property type="molecule type" value="Genomic_DNA"/>
</dbReference>
<dbReference type="EMBL" id="CP017557">
    <property type="protein sequence ID" value="AOW04761.1"/>
    <property type="molecule type" value="Genomic_DNA"/>
</dbReference>